<dbReference type="PANTHER" id="PTHR42736:SF1">
    <property type="entry name" value="PROTEIN-GLUTAMINE GAMMA-GLUTAMYLTRANSFERASE"/>
    <property type="match status" value="1"/>
</dbReference>
<keyword evidence="2" id="KW-1133">Transmembrane helix</keyword>
<dbReference type="InterPro" id="IPR021878">
    <property type="entry name" value="TgpA_N"/>
</dbReference>
<feature type="transmembrane region" description="Helical" evidence="2">
    <location>
        <begin position="215"/>
        <end position="233"/>
    </location>
</feature>
<proteinExistence type="predicted"/>
<evidence type="ECO:0000313" key="4">
    <source>
        <dbReference type="EMBL" id="RJL34109.1"/>
    </source>
</evidence>
<feature type="transmembrane region" description="Helical" evidence="2">
    <location>
        <begin position="648"/>
        <end position="670"/>
    </location>
</feature>
<feature type="transmembrane region" description="Helical" evidence="2">
    <location>
        <begin position="110"/>
        <end position="128"/>
    </location>
</feature>
<feature type="compositionally biased region" description="Low complexity" evidence="1">
    <location>
        <begin position="9"/>
        <end position="22"/>
    </location>
</feature>
<name>A0A3A4AZU9_9ACTN</name>
<dbReference type="SUPFAM" id="SSF54001">
    <property type="entry name" value="Cysteine proteinases"/>
    <property type="match status" value="1"/>
</dbReference>
<dbReference type="Gene3D" id="3.10.620.30">
    <property type="match status" value="1"/>
</dbReference>
<organism evidence="4 5">
    <name type="scientific">Bailinhaonella thermotolerans</name>
    <dbReference type="NCBI Taxonomy" id="1070861"/>
    <lineage>
        <taxon>Bacteria</taxon>
        <taxon>Bacillati</taxon>
        <taxon>Actinomycetota</taxon>
        <taxon>Actinomycetes</taxon>
        <taxon>Streptosporangiales</taxon>
        <taxon>Streptosporangiaceae</taxon>
        <taxon>Bailinhaonella</taxon>
    </lineage>
</organism>
<evidence type="ECO:0000256" key="2">
    <source>
        <dbReference type="SAM" id="Phobius"/>
    </source>
</evidence>
<gene>
    <name evidence="4" type="ORF">D5H75_06360</name>
</gene>
<feature type="transmembrane region" description="Helical" evidence="2">
    <location>
        <begin position="262"/>
        <end position="281"/>
    </location>
</feature>
<feature type="region of interest" description="Disordered" evidence="1">
    <location>
        <begin position="1"/>
        <end position="76"/>
    </location>
</feature>
<feature type="domain" description="Transglutaminase-like" evidence="3">
    <location>
        <begin position="522"/>
        <end position="591"/>
    </location>
</feature>
<reference evidence="4 5" key="1">
    <citation type="submission" date="2018-09" db="EMBL/GenBank/DDBJ databases">
        <title>YIM 75507 draft genome.</title>
        <authorList>
            <person name="Tang S."/>
            <person name="Feng Y."/>
        </authorList>
    </citation>
    <scope>NUCLEOTIDE SEQUENCE [LARGE SCALE GENOMIC DNA]</scope>
    <source>
        <strain evidence="4 5">YIM 75507</strain>
    </source>
</reference>
<dbReference type="PANTHER" id="PTHR42736">
    <property type="entry name" value="PROTEIN-GLUTAMINE GAMMA-GLUTAMYLTRANSFERASE"/>
    <property type="match status" value="1"/>
</dbReference>
<dbReference type="RefSeq" id="WP_119925409.1">
    <property type="nucleotide sequence ID" value="NZ_QZEY01000002.1"/>
</dbReference>
<dbReference type="InterPro" id="IPR002931">
    <property type="entry name" value="Transglutaminase-like"/>
</dbReference>
<dbReference type="Pfam" id="PF01841">
    <property type="entry name" value="Transglut_core"/>
    <property type="match status" value="1"/>
</dbReference>
<feature type="transmembrane region" description="Helical" evidence="2">
    <location>
        <begin position="188"/>
        <end position="208"/>
    </location>
</feature>
<dbReference type="InterPro" id="IPR038765">
    <property type="entry name" value="Papain-like_cys_pep_sf"/>
</dbReference>
<protein>
    <submittedName>
        <fullName evidence="4">DUF3488 domain-containing protein</fullName>
    </submittedName>
</protein>
<sequence>MTRPALDEPAAPGRHGAPAARHAAAHDPAAHDPAGHDPAAHDPAAHDPAAHDAGHVPVPGRGRGARRSGRGPGADVAGIARRGVELTLVAAVAGVAGLAFHRVFAIGELAPVAGIAAVSPVIVAAACARLPLWASLPVSALAWLLAACLGVFRAAPAPATLGAVGAGLRDSWKGLLTTILPAPPEPRLLVFVHVLVWIAAAIGAEAVLRSRAAALPVLPALGVFAAALVYGVGGPGSNVLPAAGLAAAAVPLLLARAGRPLWWLAPAVPAAAALGLVASLAGPRLPVAAEPYDPREHVEAPPPVKFDSVSPLDRVSAWLLNPEQELFTVRASAPANWRLAVLDRYDGLGWSSSARFQVTGGRVPPAAPGEETIARHDTVEQEVTIRRLPGSWLPAADRPVAVSGVTVSADAGSGMLVAAERPREGTSYRVTSSVPRPSAAELRAAVPASDEEARAALALPGDLAGRPAPQVDKFRRLAQKATDGARFPTQQAIRLQNFLRKHAKNDVTAPPGHSYRIVEDFLEFSRRGTAEQFSTAFALMARTLGLPSRVAVGFRPGAAEGGAHRVRAGDVLVWPEIKFERLGWVPFYPTPGRANAKEDHEVPQGATKERQDLEKKVEDSASSDAPPPREKSAEEESAESAREDSFPWWQVAAGAVAALLAAYGGAALLLPYLRRRRRRGAADPAGRVAGAWAQTREELRRLDVAASPALSAAEVAALASEALGPEAGSHLRPLADLVNDARFAPAPPTPAAAATAWTHADALGRLSRRAAGPLRRLRHRLSPRSLRL</sequence>
<feature type="region of interest" description="Disordered" evidence="1">
    <location>
        <begin position="594"/>
        <end position="643"/>
    </location>
</feature>
<dbReference type="OrthoDB" id="9804023at2"/>
<dbReference type="SMART" id="SM00460">
    <property type="entry name" value="TGc"/>
    <property type="match status" value="1"/>
</dbReference>
<evidence type="ECO:0000256" key="1">
    <source>
        <dbReference type="SAM" id="MobiDB-lite"/>
    </source>
</evidence>
<keyword evidence="2" id="KW-0812">Transmembrane</keyword>
<comment type="caution">
    <text evidence="4">The sequence shown here is derived from an EMBL/GenBank/DDBJ whole genome shotgun (WGS) entry which is preliminary data.</text>
</comment>
<dbReference type="AlphaFoldDB" id="A0A3A4AZU9"/>
<keyword evidence="5" id="KW-1185">Reference proteome</keyword>
<feature type="compositionally biased region" description="Basic and acidic residues" evidence="1">
    <location>
        <begin position="627"/>
        <end position="643"/>
    </location>
</feature>
<feature type="transmembrane region" description="Helical" evidence="2">
    <location>
        <begin position="140"/>
        <end position="168"/>
    </location>
</feature>
<keyword evidence="2" id="KW-0472">Membrane</keyword>
<feature type="compositionally biased region" description="Basic and acidic residues" evidence="1">
    <location>
        <begin position="595"/>
        <end position="619"/>
    </location>
</feature>
<dbReference type="EMBL" id="QZEY01000002">
    <property type="protein sequence ID" value="RJL34109.1"/>
    <property type="molecule type" value="Genomic_DNA"/>
</dbReference>
<dbReference type="Proteomes" id="UP000265768">
    <property type="component" value="Unassembled WGS sequence"/>
</dbReference>
<dbReference type="Pfam" id="PF11992">
    <property type="entry name" value="TgpA_N"/>
    <property type="match status" value="1"/>
</dbReference>
<feature type="transmembrane region" description="Helical" evidence="2">
    <location>
        <begin position="239"/>
        <end position="255"/>
    </location>
</feature>
<accession>A0A3A4AZU9</accession>
<dbReference type="InterPro" id="IPR052901">
    <property type="entry name" value="Bact_TGase-like"/>
</dbReference>
<feature type="compositionally biased region" description="Basic and acidic residues" evidence="1">
    <location>
        <begin position="24"/>
        <end position="54"/>
    </location>
</feature>
<evidence type="ECO:0000259" key="3">
    <source>
        <dbReference type="SMART" id="SM00460"/>
    </source>
</evidence>
<evidence type="ECO:0000313" key="5">
    <source>
        <dbReference type="Proteomes" id="UP000265768"/>
    </source>
</evidence>